<dbReference type="RefSeq" id="WP_013099496.1">
    <property type="nucleotide sequence ID" value="NC_014122.1"/>
</dbReference>
<protein>
    <submittedName>
        <fullName evidence="10">DEAD/DEAH box helicase domain protein</fullName>
    </submittedName>
</protein>
<evidence type="ECO:0000313" key="10">
    <source>
        <dbReference type="EMBL" id="ADG12750.1"/>
    </source>
</evidence>
<evidence type="ECO:0000256" key="3">
    <source>
        <dbReference type="ARBA" id="ARBA00022806"/>
    </source>
</evidence>
<reference evidence="10" key="1">
    <citation type="submission" date="2010-04" db="EMBL/GenBank/DDBJ databases">
        <title>Complete sequence of Methanocaldococcus infernus ME.</title>
        <authorList>
            <consortium name="US DOE Joint Genome Institute"/>
            <person name="Lucas S."/>
            <person name="Copeland A."/>
            <person name="Lapidus A."/>
            <person name="Cheng J.-F."/>
            <person name="Bruce D."/>
            <person name="Goodwin L."/>
            <person name="Pitluck S."/>
            <person name="Munk A.C."/>
            <person name="Detter J.C."/>
            <person name="Han C."/>
            <person name="Tapia R."/>
            <person name="Land M."/>
            <person name="Hauser L."/>
            <person name="Kyrpides N."/>
            <person name="Mikhailova N."/>
            <person name="Sieprawska-Lupa M."/>
            <person name="Whitman W.B."/>
            <person name="Woyke T."/>
        </authorList>
    </citation>
    <scope>NUCLEOTIDE SEQUENCE [LARGE SCALE GENOMIC DNA]</scope>
    <source>
        <strain evidence="10">ME</strain>
    </source>
</reference>
<accession>D5VUD8</accession>
<dbReference type="PROSITE" id="PS51192">
    <property type="entry name" value="HELICASE_ATP_BIND_1"/>
    <property type="match status" value="1"/>
</dbReference>
<name>D5VUD8_METIM</name>
<dbReference type="AlphaFoldDB" id="D5VUD8"/>
<dbReference type="OrthoDB" id="4631at2157"/>
<dbReference type="CDD" id="cd18787">
    <property type="entry name" value="SF2_C_DEAD"/>
    <property type="match status" value="1"/>
</dbReference>
<feature type="short sequence motif" description="Q motif" evidence="5">
    <location>
        <begin position="1"/>
        <end position="29"/>
    </location>
</feature>
<dbReference type="PROSITE" id="PS51195">
    <property type="entry name" value="Q_MOTIF"/>
    <property type="match status" value="1"/>
</dbReference>
<dbReference type="InterPro" id="IPR001650">
    <property type="entry name" value="Helicase_C-like"/>
</dbReference>
<evidence type="ECO:0000256" key="4">
    <source>
        <dbReference type="ARBA" id="ARBA00022840"/>
    </source>
</evidence>
<keyword evidence="3 6" id="KW-0347">Helicase</keyword>
<gene>
    <name evidence="10" type="ordered locus">Metin_0078</name>
</gene>
<dbReference type="SMART" id="SM00487">
    <property type="entry name" value="DEXDc"/>
    <property type="match status" value="1"/>
</dbReference>
<sequence length="357" mass="40958">MDFKSLGLSDNTLKALKRKGFKKPTKIQEKIIPILLSEDVNIVGQAQTGTGKTAAFGLPIIEKINDEKEIKALILTPTRELAKQVAEELKSLKGKKNLKIVEIYGGKPIKEQIYKLRGANIVVGTPGRLLDHIKRKTINLKNLSYFVLDEADEMLNMGFIEDVEEILKHTNDDKNILLFSATLPREILNLAKKYMRDYKLIKVKSSKNLIEQKHFKVSNSEKFNLLCKIINEENFYGLIFCKTREDVKNLARKLIEKGYSAEAFHGKLSQFRREKILKRFKMKKINILVSTDVAARGIDIEGLTHVINYSLPQNPEYYVHRIGRTGRAGKRGKAITFVEPHEYKKYAHMKRCLCKKL</sequence>
<dbReference type="eggNOG" id="arCOG00558">
    <property type="taxonomic scope" value="Archaea"/>
</dbReference>
<dbReference type="PROSITE" id="PS51194">
    <property type="entry name" value="HELICASE_CTER"/>
    <property type="match status" value="1"/>
</dbReference>
<dbReference type="InterPro" id="IPR000629">
    <property type="entry name" value="RNA-helicase_DEAD-box_CS"/>
</dbReference>
<dbReference type="PROSITE" id="PS00039">
    <property type="entry name" value="DEAD_ATP_HELICASE"/>
    <property type="match status" value="1"/>
</dbReference>
<proteinExistence type="inferred from homology"/>
<dbReference type="GO" id="GO:0140097">
    <property type="term" value="F:catalytic activity, acting on DNA"/>
    <property type="evidence" value="ECO:0007669"/>
    <property type="project" value="UniProtKB-ARBA"/>
</dbReference>
<keyword evidence="1 6" id="KW-0547">Nucleotide-binding</keyword>
<dbReference type="KEGG" id="mif:Metin_0078"/>
<evidence type="ECO:0000256" key="5">
    <source>
        <dbReference type="PROSITE-ProRule" id="PRU00552"/>
    </source>
</evidence>
<evidence type="ECO:0000259" key="7">
    <source>
        <dbReference type="PROSITE" id="PS51192"/>
    </source>
</evidence>
<dbReference type="CDD" id="cd00268">
    <property type="entry name" value="DEADc"/>
    <property type="match status" value="1"/>
</dbReference>
<dbReference type="GO" id="GO:0003676">
    <property type="term" value="F:nucleic acid binding"/>
    <property type="evidence" value="ECO:0007669"/>
    <property type="project" value="InterPro"/>
</dbReference>
<dbReference type="SMART" id="SM00490">
    <property type="entry name" value="HELICc"/>
    <property type="match status" value="1"/>
</dbReference>
<feature type="domain" description="Helicase C-terminal" evidence="8">
    <location>
        <begin position="222"/>
        <end position="357"/>
    </location>
</feature>
<feature type="domain" description="DEAD-box RNA helicase Q" evidence="9">
    <location>
        <begin position="1"/>
        <end position="29"/>
    </location>
</feature>
<dbReference type="Proteomes" id="UP000002061">
    <property type="component" value="Chromosome"/>
</dbReference>
<dbReference type="PANTHER" id="PTHR47959">
    <property type="entry name" value="ATP-DEPENDENT RNA HELICASE RHLE-RELATED"/>
    <property type="match status" value="1"/>
</dbReference>
<dbReference type="InterPro" id="IPR014014">
    <property type="entry name" value="RNA_helicase_DEAD_Q_motif"/>
</dbReference>
<evidence type="ECO:0000256" key="1">
    <source>
        <dbReference type="ARBA" id="ARBA00022741"/>
    </source>
</evidence>
<dbReference type="GO" id="GO:0005524">
    <property type="term" value="F:ATP binding"/>
    <property type="evidence" value="ECO:0007669"/>
    <property type="project" value="UniProtKB-KW"/>
</dbReference>
<keyword evidence="2 6" id="KW-0378">Hydrolase</keyword>
<evidence type="ECO:0000259" key="8">
    <source>
        <dbReference type="PROSITE" id="PS51194"/>
    </source>
</evidence>
<dbReference type="InterPro" id="IPR044742">
    <property type="entry name" value="DEAD/DEAH_RhlB"/>
</dbReference>
<dbReference type="Pfam" id="PF00270">
    <property type="entry name" value="DEAD"/>
    <property type="match status" value="1"/>
</dbReference>
<dbReference type="GeneID" id="9131077"/>
<dbReference type="HOGENOM" id="CLU_003041_1_3_2"/>
<evidence type="ECO:0000256" key="2">
    <source>
        <dbReference type="ARBA" id="ARBA00022801"/>
    </source>
</evidence>
<dbReference type="GO" id="GO:0005829">
    <property type="term" value="C:cytosol"/>
    <property type="evidence" value="ECO:0007669"/>
    <property type="project" value="TreeGrafter"/>
</dbReference>
<feature type="domain" description="Helicase ATP-binding" evidence="7">
    <location>
        <begin position="33"/>
        <end position="201"/>
    </location>
</feature>
<dbReference type="Pfam" id="PF00271">
    <property type="entry name" value="Helicase_C"/>
    <property type="match status" value="1"/>
</dbReference>
<dbReference type="InterPro" id="IPR014001">
    <property type="entry name" value="Helicase_ATP-bd"/>
</dbReference>
<dbReference type="SUPFAM" id="SSF52540">
    <property type="entry name" value="P-loop containing nucleoside triphosphate hydrolases"/>
    <property type="match status" value="1"/>
</dbReference>
<dbReference type="InterPro" id="IPR050079">
    <property type="entry name" value="DEAD_box_RNA_helicase"/>
</dbReference>
<dbReference type="InterPro" id="IPR027417">
    <property type="entry name" value="P-loop_NTPase"/>
</dbReference>
<dbReference type="EMBL" id="CP002009">
    <property type="protein sequence ID" value="ADG12750.1"/>
    <property type="molecule type" value="Genomic_DNA"/>
</dbReference>
<dbReference type="STRING" id="573063.Metin_0078"/>
<organism evidence="10 11">
    <name type="scientific">Methanocaldococcus infernus (strain DSM 11812 / JCM 15783 / ME)</name>
    <dbReference type="NCBI Taxonomy" id="573063"/>
    <lineage>
        <taxon>Archaea</taxon>
        <taxon>Methanobacteriati</taxon>
        <taxon>Methanobacteriota</taxon>
        <taxon>Methanomada group</taxon>
        <taxon>Methanococci</taxon>
        <taxon>Methanococcales</taxon>
        <taxon>Methanocaldococcaceae</taxon>
        <taxon>Methanocaldococcus</taxon>
    </lineage>
</organism>
<evidence type="ECO:0000256" key="6">
    <source>
        <dbReference type="RuleBase" id="RU000492"/>
    </source>
</evidence>
<keyword evidence="4 6" id="KW-0067">ATP-binding</keyword>
<dbReference type="InterPro" id="IPR011545">
    <property type="entry name" value="DEAD/DEAH_box_helicase_dom"/>
</dbReference>
<keyword evidence="11" id="KW-1185">Reference proteome</keyword>
<evidence type="ECO:0000313" key="11">
    <source>
        <dbReference type="Proteomes" id="UP000002061"/>
    </source>
</evidence>
<evidence type="ECO:0000259" key="9">
    <source>
        <dbReference type="PROSITE" id="PS51195"/>
    </source>
</evidence>
<dbReference type="Gene3D" id="3.40.50.300">
    <property type="entry name" value="P-loop containing nucleotide triphosphate hydrolases"/>
    <property type="match status" value="2"/>
</dbReference>
<comment type="similarity">
    <text evidence="6">Belongs to the DEAD box helicase family.</text>
</comment>
<dbReference type="GO" id="GO:0003724">
    <property type="term" value="F:RNA helicase activity"/>
    <property type="evidence" value="ECO:0007669"/>
    <property type="project" value="InterPro"/>
</dbReference>
<dbReference type="PANTHER" id="PTHR47959:SF13">
    <property type="entry name" value="ATP-DEPENDENT RNA HELICASE RHLE"/>
    <property type="match status" value="1"/>
</dbReference>
<dbReference type="GO" id="GO:0016787">
    <property type="term" value="F:hydrolase activity"/>
    <property type="evidence" value="ECO:0007669"/>
    <property type="project" value="UniProtKB-KW"/>
</dbReference>